<dbReference type="HOGENOM" id="CLU_1977663_0_0_9"/>
<reference evidence="2 3" key="1">
    <citation type="submission" date="2011-08" db="EMBL/GenBank/DDBJ databases">
        <title>The Genome Sequence of Clostridium citroniae WAL-17108.</title>
        <authorList>
            <consortium name="The Broad Institute Genome Sequencing Platform"/>
            <person name="Earl A."/>
            <person name="Ward D."/>
            <person name="Feldgarden M."/>
            <person name="Gevers D."/>
            <person name="Finegold S.M."/>
            <person name="Summanen P.H."/>
            <person name="Molitoris D.R."/>
            <person name="Vaisanen M.L."/>
            <person name="Daigneault M."/>
            <person name="Allen-Vercoe E."/>
            <person name="Young S.K."/>
            <person name="Zeng Q."/>
            <person name="Gargeya S."/>
            <person name="Fitzgerald M."/>
            <person name="Haas B."/>
            <person name="Abouelleil A."/>
            <person name="Alvarado L."/>
            <person name="Arachchi H.M."/>
            <person name="Berlin A."/>
            <person name="Brown A."/>
            <person name="Chapman S.B."/>
            <person name="Chen Z."/>
            <person name="Dunbar C."/>
            <person name="Freedman E."/>
            <person name="Gearin G."/>
            <person name="Gellesch M."/>
            <person name="Goldberg J."/>
            <person name="Griggs A."/>
            <person name="Gujja S."/>
            <person name="Heiman D."/>
            <person name="Howarth C."/>
            <person name="Larson L."/>
            <person name="Lui A."/>
            <person name="MacDonald P.J.P."/>
            <person name="Montmayeur A."/>
            <person name="Murphy C."/>
            <person name="Neiman D."/>
            <person name="Pearson M."/>
            <person name="Priest M."/>
            <person name="Roberts A."/>
            <person name="Saif S."/>
            <person name="Shea T."/>
            <person name="Shenoy N."/>
            <person name="Sisk P."/>
            <person name="Stolte C."/>
            <person name="Sykes S."/>
            <person name="Wortman J."/>
            <person name="Nusbaum C."/>
            <person name="Birren B."/>
        </authorList>
    </citation>
    <scope>NUCLEOTIDE SEQUENCE [LARGE SCALE GENOMIC DNA]</scope>
    <source>
        <strain evidence="2 3">WAL-17108</strain>
    </source>
</reference>
<name>G5HQI6_9FIRM</name>
<gene>
    <name evidence="2" type="ORF">HMPREF9469_04848</name>
</gene>
<keyword evidence="1" id="KW-0175">Coiled coil</keyword>
<dbReference type="Proteomes" id="UP000003763">
    <property type="component" value="Unassembled WGS sequence"/>
</dbReference>
<dbReference type="PATRIC" id="fig|742733.3.peg.4997"/>
<dbReference type="AlphaFoldDB" id="G5HQI6"/>
<sequence length="126" mass="15043">MQLKECEKQLEDITEQINILLREREEILIEWHKAFDAENVQDVKCVYEKNPSGYSIILINGESRLVASEVWDMNFAEDLDTYYKQVEHGIHKRQILNKRNDDLTEWQRNLIYAKAAELRKKIVGYE</sequence>
<proteinExistence type="predicted"/>
<dbReference type="RefSeq" id="WP_007868223.1">
    <property type="nucleotide sequence ID" value="NZ_JH376428.1"/>
</dbReference>
<feature type="coiled-coil region" evidence="1">
    <location>
        <begin position="3"/>
        <end position="30"/>
    </location>
</feature>
<comment type="caution">
    <text evidence="2">The sequence shown here is derived from an EMBL/GenBank/DDBJ whole genome shotgun (WGS) entry which is preliminary data.</text>
</comment>
<protein>
    <submittedName>
        <fullName evidence="2">Uncharacterized protein</fullName>
    </submittedName>
</protein>
<evidence type="ECO:0000256" key="1">
    <source>
        <dbReference type="SAM" id="Coils"/>
    </source>
</evidence>
<organism evidence="2 3">
    <name type="scientific">[Clostridium] citroniae WAL-17108</name>
    <dbReference type="NCBI Taxonomy" id="742733"/>
    <lineage>
        <taxon>Bacteria</taxon>
        <taxon>Bacillati</taxon>
        <taxon>Bacillota</taxon>
        <taxon>Clostridia</taxon>
        <taxon>Lachnospirales</taxon>
        <taxon>Lachnospiraceae</taxon>
        <taxon>Enterocloster</taxon>
    </lineage>
</organism>
<evidence type="ECO:0000313" key="3">
    <source>
        <dbReference type="Proteomes" id="UP000003763"/>
    </source>
</evidence>
<dbReference type="EMBL" id="ADLJ01000044">
    <property type="protein sequence ID" value="EHE96312.1"/>
    <property type="molecule type" value="Genomic_DNA"/>
</dbReference>
<evidence type="ECO:0000313" key="2">
    <source>
        <dbReference type="EMBL" id="EHE96312.1"/>
    </source>
</evidence>
<accession>G5HQI6</accession>